<evidence type="ECO:0000259" key="1">
    <source>
        <dbReference type="PROSITE" id="PS50181"/>
    </source>
</evidence>
<dbReference type="VEuPathDB" id="FungiDB:JI435_038610"/>
<dbReference type="Proteomes" id="UP000663193">
    <property type="component" value="Chromosome 3"/>
</dbReference>
<dbReference type="OMA" id="YYMLEAY"/>
<dbReference type="SUPFAM" id="SSF81383">
    <property type="entry name" value="F-box domain"/>
    <property type="match status" value="1"/>
</dbReference>
<feature type="domain" description="F-box" evidence="1">
    <location>
        <begin position="43"/>
        <end position="90"/>
    </location>
</feature>
<protein>
    <recommendedName>
        <fullName evidence="1">F-box domain-containing protein</fullName>
    </recommendedName>
</protein>
<evidence type="ECO:0000313" key="3">
    <source>
        <dbReference type="Proteomes" id="UP000663193"/>
    </source>
</evidence>
<dbReference type="EMBL" id="CP069025">
    <property type="protein sequence ID" value="QRC93655.1"/>
    <property type="molecule type" value="Genomic_DNA"/>
</dbReference>
<evidence type="ECO:0000313" key="2">
    <source>
        <dbReference type="EMBL" id="QRC93655.1"/>
    </source>
</evidence>
<name>A0A7U2EV50_PHANO</name>
<accession>A0A7U2EV50</accession>
<dbReference type="CDD" id="cd09917">
    <property type="entry name" value="F-box_SF"/>
    <property type="match status" value="1"/>
</dbReference>
<organism evidence="2 3">
    <name type="scientific">Phaeosphaeria nodorum (strain SN15 / ATCC MYA-4574 / FGSC 10173)</name>
    <name type="common">Glume blotch fungus</name>
    <name type="synonym">Parastagonospora nodorum</name>
    <dbReference type="NCBI Taxonomy" id="321614"/>
    <lineage>
        <taxon>Eukaryota</taxon>
        <taxon>Fungi</taxon>
        <taxon>Dikarya</taxon>
        <taxon>Ascomycota</taxon>
        <taxon>Pezizomycotina</taxon>
        <taxon>Dothideomycetes</taxon>
        <taxon>Pleosporomycetidae</taxon>
        <taxon>Pleosporales</taxon>
        <taxon>Pleosporineae</taxon>
        <taxon>Phaeosphaeriaceae</taxon>
        <taxon>Parastagonospora</taxon>
    </lineage>
</organism>
<dbReference type="Pfam" id="PF00646">
    <property type="entry name" value="F-box"/>
    <property type="match status" value="1"/>
</dbReference>
<dbReference type="SMART" id="SM00256">
    <property type="entry name" value="FBOX"/>
    <property type="match status" value="1"/>
</dbReference>
<dbReference type="InterPro" id="IPR001810">
    <property type="entry name" value="F-box_dom"/>
</dbReference>
<dbReference type="PROSITE" id="PS50181">
    <property type="entry name" value="FBOX"/>
    <property type="match status" value="1"/>
</dbReference>
<gene>
    <name evidence="2" type="ORF">JI435_038610</name>
</gene>
<dbReference type="OrthoDB" id="3642468at2759"/>
<dbReference type="InterPro" id="IPR036047">
    <property type="entry name" value="F-box-like_dom_sf"/>
</dbReference>
<dbReference type="Gene3D" id="1.20.1280.50">
    <property type="match status" value="1"/>
</dbReference>
<proteinExistence type="predicted"/>
<dbReference type="AlphaFoldDB" id="A0A7U2EV50"/>
<sequence>MPRHVSDDDEPLEDKTAALTLHNKRTERMQRKKVTRDKKRDAIVNLTKLPTELLLESLKYLEPRDVFQFSFVNRRFLNLVNANSSVIGDAIIASRYTILVQCFPTPKLLSDVEPSIRPILTDANRQTQLGIHKRPYQHIQSPDAQQLCTCLTCILTWNNLSLVLDFAHWQDNLDTGKPIPMIPRGQAPEWNQGLISRNARIARRAIDDSLWHARILEVHLDSTIRAIRRHAKNKGNKRAHVDMSVEEETAAKDSFLAKHGPPSLEFPYHRDEYYMLEAYLPNRWWRKSEGRWIYTIAGSHERDLELVQRLAKSDQLAQLTHMMCCIDHDNWMTDVLHFKSSMFSREVERASTTNPPLKYYAAVV</sequence>
<reference evidence="3" key="1">
    <citation type="journal article" date="2021" name="BMC Genomics">
        <title>Chromosome-level genome assembly and manually-curated proteome of model necrotroph Parastagonospora nodorum Sn15 reveals a genome-wide trove of candidate effector homologs, and redundancy of virulence-related functions within an accessory chromosome.</title>
        <authorList>
            <person name="Bertazzoni S."/>
            <person name="Jones D.A.B."/>
            <person name="Phan H.T."/>
            <person name="Tan K.-C."/>
            <person name="Hane J.K."/>
        </authorList>
    </citation>
    <scope>NUCLEOTIDE SEQUENCE [LARGE SCALE GENOMIC DNA]</scope>
    <source>
        <strain evidence="3">SN15 / ATCC MYA-4574 / FGSC 10173)</strain>
    </source>
</reference>
<keyword evidence="3" id="KW-1185">Reference proteome</keyword>